<accession>A0A820G025</accession>
<gene>
    <name evidence="1" type="ORF">KXQ929_LOCUS43816</name>
</gene>
<feature type="non-terminal residue" evidence="1">
    <location>
        <position position="1"/>
    </location>
</feature>
<organism evidence="1 2">
    <name type="scientific">Adineta steineri</name>
    <dbReference type="NCBI Taxonomy" id="433720"/>
    <lineage>
        <taxon>Eukaryota</taxon>
        <taxon>Metazoa</taxon>
        <taxon>Spiralia</taxon>
        <taxon>Gnathifera</taxon>
        <taxon>Rotifera</taxon>
        <taxon>Eurotatoria</taxon>
        <taxon>Bdelloidea</taxon>
        <taxon>Adinetida</taxon>
        <taxon>Adinetidae</taxon>
        <taxon>Adineta</taxon>
    </lineage>
</organism>
<protein>
    <submittedName>
        <fullName evidence="1">Uncharacterized protein</fullName>
    </submittedName>
</protein>
<sequence length="233" mass="26290">EILHHPDANFSIQTAASFTNGQTFDRCSWFGPRPNTINERSELYNQSKLHASIPGYEYAAALQLIATTSCSLNISPKSIDLQTILYDWTQRDSYEGVEANLPPLIPISYIDRIYIPHEIFHSLSSDAHSLIDSFFKDRITAIPYNGTTNPQIRPHGSQSKSRAIYQETVVKQLNARFSQRDEHSIARPIQGFVMTIPPSGFTKHILLPLTISQAFAQYRTDLSASSRDNTTFI</sequence>
<dbReference type="Proteomes" id="UP000663868">
    <property type="component" value="Unassembled WGS sequence"/>
</dbReference>
<feature type="non-terminal residue" evidence="1">
    <location>
        <position position="233"/>
    </location>
</feature>
<dbReference type="EMBL" id="CAJOBB010011998">
    <property type="protein sequence ID" value="CAF4269689.1"/>
    <property type="molecule type" value="Genomic_DNA"/>
</dbReference>
<proteinExistence type="predicted"/>
<evidence type="ECO:0000313" key="1">
    <source>
        <dbReference type="EMBL" id="CAF4269689.1"/>
    </source>
</evidence>
<comment type="caution">
    <text evidence="1">The sequence shown here is derived from an EMBL/GenBank/DDBJ whole genome shotgun (WGS) entry which is preliminary data.</text>
</comment>
<evidence type="ECO:0000313" key="2">
    <source>
        <dbReference type="Proteomes" id="UP000663868"/>
    </source>
</evidence>
<dbReference type="AlphaFoldDB" id="A0A820G025"/>
<reference evidence="1" key="1">
    <citation type="submission" date="2021-02" db="EMBL/GenBank/DDBJ databases">
        <authorList>
            <person name="Nowell W R."/>
        </authorList>
    </citation>
    <scope>NUCLEOTIDE SEQUENCE</scope>
</reference>
<name>A0A820G025_9BILA</name>